<evidence type="ECO:0000313" key="7">
    <source>
        <dbReference type="Proteomes" id="UP000549617"/>
    </source>
</evidence>
<feature type="short sequence motif" description="DGA/G" evidence="4">
    <location>
        <begin position="235"/>
        <end position="237"/>
    </location>
</feature>
<feature type="active site" description="Proton acceptor" evidence="4">
    <location>
        <position position="235"/>
    </location>
</feature>
<keyword evidence="7" id="KW-1185">Reference proteome</keyword>
<evidence type="ECO:0000256" key="2">
    <source>
        <dbReference type="ARBA" id="ARBA00022963"/>
    </source>
</evidence>
<dbReference type="InterPro" id="IPR002641">
    <property type="entry name" value="PNPLA_dom"/>
</dbReference>
<dbReference type="PROSITE" id="PS51635">
    <property type="entry name" value="PNPLA"/>
    <property type="match status" value="1"/>
</dbReference>
<evidence type="ECO:0000259" key="5">
    <source>
        <dbReference type="PROSITE" id="PS51635"/>
    </source>
</evidence>
<proteinExistence type="predicted"/>
<evidence type="ECO:0000256" key="4">
    <source>
        <dbReference type="PROSITE-ProRule" id="PRU01161"/>
    </source>
</evidence>
<accession>A0A7W9EH95</accession>
<dbReference type="AlphaFoldDB" id="A0A7W9EH95"/>
<evidence type="ECO:0000313" key="6">
    <source>
        <dbReference type="EMBL" id="MBB5687531.1"/>
    </source>
</evidence>
<dbReference type="Proteomes" id="UP000549617">
    <property type="component" value="Unassembled WGS sequence"/>
</dbReference>
<feature type="short sequence motif" description="GXGXXG" evidence="4">
    <location>
        <begin position="47"/>
        <end position="52"/>
    </location>
</feature>
<dbReference type="GO" id="GO:0016787">
    <property type="term" value="F:hydrolase activity"/>
    <property type="evidence" value="ECO:0007669"/>
    <property type="project" value="UniProtKB-UniRule"/>
</dbReference>
<feature type="domain" description="PNPLA" evidence="5">
    <location>
        <begin position="43"/>
        <end position="248"/>
    </location>
</feature>
<dbReference type="EMBL" id="JACIJC010000006">
    <property type="protein sequence ID" value="MBB5687531.1"/>
    <property type="molecule type" value="Genomic_DNA"/>
</dbReference>
<reference evidence="6 7" key="1">
    <citation type="submission" date="2020-08" db="EMBL/GenBank/DDBJ databases">
        <title>Genomic Encyclopedia of Type Strains, Phase IV (KMG-IV): sequencing the most valuable type-strain genomes for metagenomic binning, comparative biology and taxonomic classification.</title>
        <authorList>
            <person name="Goeker M."/>
        </authorList>
    </citation>
    <scope>NUCLEOTIDE SEQUENCE [LARGE SCALE GENOMIC DNA]</scope>
    <source>
        <strain evidence="6 7">DSM 25079</strain>
    </source>
</reference>
<evidence type="ECO:0000256" key="3">
    <source>
        <dbReference type="ARBA" id="ARBA00023098"/>
    </source>
</evidence>
<feature type="active site" description="Nucleophile" evidence="4">
    <location>
        <position position="76"/>
    </location>
</feature>
<comment type="caution">
    <text evidence="6">The sequence shown here is derived from an EMBL/GenBank/DDBJ whole genome shotgun (WGS) entry which is preliminary data.</text>
</comment>
<organism evidence="6 7">
    <name type="scientific">Sphingobium boeckii</name>
    <dbReference type="NCBI Taxonomy" id="1082345"/>
    <lineage>
        <taxon>Bacteria</taxon>
        <taxon>Pseudomonadati</taxon>
        <taxon>Pseudomonadota</taxon>
        <taxon>Alphaproteobacteria</taxon>
        <taxon>Sphingomonadales</taxon>
        <taxon>Sphingomonadaceae</taxon>
        <taxon>Sphingobium</taxon>
    </lineage>
</organism>
<dbReference type="InterPro" id="IPR021095">
    <property type="entry name" value="DUF3734"/>
</dbReference>
<name>A0A7W9EH95_9SPHN</name>
<dbReference type="PANTHER" id="PTHR14226">
    <property type="entry name" value="NEUROPATHY TARGET ESTERASE/SWISS CHEESE D.MELANOGASTER"/>
    <property type="match status" value="1"/>
</dbReference>
<dbReference type="CDD" id="cd07209">
    <property type="entry name" value="Pat_hypo_Ecoli_Z1214_like"/>
    <property type="match status" value="1"/>
</dbReference>
<dbReference type="GO" id="GO:0016042">
    <property type="term" value="P:lipid catabolic process"/>
    <property type="evidence" value="ECO:0007669"/>
    <property type="project" value="UniProtKB-UniRule"/>
</dbReference>
<evidence type="ECO:0000256" key="1">
    <source>
        <dbReference type="ARBA" id="ARBA00022801"/>
    </source>
</evidence>
<dbReference type="InterPro" id="IPR050301">
    <property type="entry name" value="NTE"/>
</dbReference>
<sequence>MELGSARENLILQRTIMALNDPKTPRKRTAKNAALPLPDQVALVLQGGGALGSYQAGVFESLADTGVEIDWVAGISIGAVNAALIAGNPPEKRVEALRAFWNIVTSRLPSFPMWHNDQLREFIHEWSAGFVATFGVPGFFSPRPTPPTLAAPGSCEALSFYDSSALAGTLNDLVDWDLLNSGPMRFSVGAVEIESGNFHYFDNRSERIDARHVMASGALPPGLPPVEIDGKYYWDGGLVSNTPLTHVLDNQSGDLLVFQIDLFPASHEMPRTIMDVMAREKEIRFSSRTRQVSDELLKLRKEREAIRAVLDKLPPELAEDADVKILAAMAHESAVNVVQLIYRATAWEGGARDYEFSARAMAEHWAAGREAVQGTISKAGLLATNILDGKTAAFDLTPR</sequence>
<dbReference type="InterPro" id="IPR016035">
    <property type="entry name" value="Acyl_Trfase/lysoPLipase"/>
</dbReference>
<protein>
    <submittedName>
        <fullName evidence="6">NTE family protein</fullName>
    </submittedName>
</protein>
<keyword evidence="1 4" id="KW-0378">Hydrolase</keyword>
<dbReference type="PANTHER" id="PTHR14226:SF57">
    <property type="entry name" value="BLR7027 PROTEIN"/>
    <property type="match status" value="1"/>
</dbReference>
<dbReference type="Pfam" id="PF12536">
    <property type="entry name" value="DUF3734"/>
    <property type="match status" value="1"/>
</dbReference>
<gene>
    <name evidence="6" type="ORF">FHS49_003573</name>
</gene>
<keyword evidence="2 4" id="KW-0442">Lipid degradation</keyword>
<dbReference type="SUPFAM" id="SSF52151">
    <property type="entry name" value="FabD/lysophospholipase-like"/>
    <property type="match status" value="1"/>
</dbReference>
<dbReference type="Pfam" id="PF01734">
    <property type="entry name" value="Patatin"/>
    <property type="match status" value="1"/>
</dbReference>
<dbReference type="Gene3D" id="3.40.1090.10">
    <property type="entry name" value="Cytosolic phospholipase A2 catalytic domain"/>
    <property type="match status" value="2"/>
</dbReference>
<feature type="short sequence motif" description="GXSXG" evidence="4">
    <location>
        <begin position="74"/>
        <end position="78"/>
    </location>
</feature>
<keyword evidence="3 4" id="KW-0443">Lipid metabolism</keyword>